<evidence type="ECO:0000313" key="2">
    <source>
        <dbReference type="Proteomes" id="UP000245383"/>
    </source>
</evidence>
<keyword evidence="2" id="KW-1185">Reference proteome</keyword>
<protein>
    <submittedName>
        <fullName evidence="1">Uncharacterized protein</fullName>
    </submittedName>
</protein>
<name>A0A2T9YCY8_9FUNG</name>
<accession>A0A2T9YCY8</accession>
<dbReference type="STRING" id="133385.A0A2T9YCY8"/>
<proteinExistence type="predicted"/>
<organism evidence="1 2">
    <name type="scientific">Smittium simulii</name>
    <dbReference type="NCBI Taxonomy" id="133385"/>
    <lineage>
        <taxon>Eukaryota</taxon>
        <taxon>Fungi</taxon>
        <taxon>Fungi incertae sedis</taxon>
        <taxon>Zoopagomycota</taxon>
        <taxon>Kickxellomycotina</taxon>
        <taxon>Harpellomycetes</taxon>
        <taxon>Harpellales</taxon>
        <taxon>Legeriomycetaceae</taxon>
        <taxon>Smittium</taxon>
    </lineage>
</organism>
<dbReference type="Proteomes" id="UP000245383">
    <property type="component" value="Unassembled WGS sequence"/>
</dbReference>
<gene>
    <name evidence="1" type="ORF">BB561_004979</name>
</gene>
<comment type="caution">
    <text evidence="1">The sequence shown here is derived from an EMBL/GenBank/DDBJ whole genome shotgun (WGS) entry which is preliminary data.</text>
</comment>
<sequence>MGNNCGILILLRFMASLNDINSYKHQRIIRRYYALKLRSAVGCFVLVYSGNTKALAYAQKFGKPTSPKLLEVLEKLWLHCMKTITRPQIAYVPTYINPANAPSRLIAQTEFSLSTETFKKLEKIFGPHDVDLFATMQSQKPIMLLTMESDTANTTKGITKEDNNDNNNSDVEVGNLVFGSTKNQDSIAYTNTEIRDYSRSKKRKIFILQEQIVVTNSTRNQRCALQKESLTNTKYFKKTLTVDSISRIIKSIAIMAIKNKRGSIPKARAIEATIAAITGISTDAILSQAN</sequence>
<evidence type="ECO:0000313" key="1">
    <source>
        <dbReference type="EMBL" id="PVU90200.1"/>
    </source>
</evidence>
<dbReference type="AlphaFoldDB" id="A0A2T9YCY8"/>
<dbReference type="EMBL" id="MBFR01000269">
    <property type="protein sequence ID" value="PVU90200.1"/>
    <property type="molecule type" value="Genomic_DNA"/>
</dbReference>
<dbReference type="OrthoDB" id="2400069at2759"/>
<reference evidence="1 2" key="1">
    <citation type="journal article" date="2018" name="MBio">
        <title>Comparative Genomics Reveals the Core Gene Toolbox for the Fungus-Insect Symbiosis.</title>
        <authorList>
            <person name="Wang Y."/>
            <person name="Stata M."/>
            <person name="Wang W."/>
            <person name="Stajich J.E."/>
            <person name="White M.M."/>
            <person name="Moncalvo J.M."/>
        </authorList>
    </citation>
    <scope>NUCLEOTIDE SEQUENCE [LARGE SCALE GENOMIC DNA]</scope>
    <source>
        <strain evidence="1 2">SWE-8-4</strain>
    </source>
</reference>